<protein>
    <recommendedName>
        <fullName evidence="10">Odorant receptor</fullName>
    </recommendedName>
</protein>
<gene>
    <name evidence="11" type="primary">Or175</name>
    <name evidence="11" type="ORF">DALL_DALL000035</name>
</gene>
<dbReference type="AlphaFoldDB" id="A0A4E0RL73"/>
<evidence type="ECO:0000256" key="10">
    <source>
        <dbReference type="RuleBase" id="RU351113"/>
    </source>
</evidence>
<dbReference type="Proteomes" id="UP000297026">
    <property type="component" value="Unassembled WGS sequence"/>
</dbReference>
<feature type="transmembrane region" description="Helical" evidence="10">
    <location>
        <begin position="20"/>
        <end position="36"/>
    </location>
</feature>
<dbReference type="GO" id="GO:0005886">
    <property type="term" value="C:plasma membrane"/>
    <property type="evidence" value="ECO:0007669"/>
    <property type="project" value="UniProtKB-SubCell"/>
</dbReference>
<dbReference type="GO" id="GO:0007165">
    <property type="term" value="P:signal transduction"/>
    <property type="evidence" value="ECO:0007669"/>
    <property type="project" value="UniProtKB-KW"/>
</dbReference>
<evidence type="ECO:0000313" key="12">
    <source>
        <dbReference type="Proteomes" id="UP000297026"/>
    </source>
</evidence>
<organism evidence="11 12">
    <name type="scientific">Diachasma alloeum</name>
    <dbReference type="NCBI Taxonomy" id="454923"/>
    <lineage>
        <taxon>Eukaryota</taxon>
        <taxon>Metazoa</taxon>
        <taxon>Ecdysozoa</taxon>
        <taxon>Arthropoda</taxon>
        <taxon>Hexapoda</taxon>
        <taxon>Insecta</taxon>
        <taxon>Pterygota</taxon>
        <taxon>Neoptera</taxon>
        <taxon>Endopterygota</taxon>
        <taxon>Hymenoptera</taxon>
        <taxon>Apocrita</taxon>
        <taxon>Ichneumonoidea</taxon>
        <taxon>Braconidae</taxon>
        <taxon>Opiinae</taxon>
        <taxon>Diachasma</taxon>
    </lineage>
</organism>
<proteinExistence type="inferred from homology"/>
<keyword evidence="9 10" id="KW-0807">Transducer</keyword>
<dbReference type="GO" id="GO:0005549">
    <property type="term" value="F:odorant binding"/>
    <property type="evidence" value="ECO:0007669"/>
    <property type="project" value="InterPro"/>
</dbReference>
<reference evidence="11" key="1">
    <citation type="submission" date="2019-02" db="EMBL/GenBank/DDBJ databases">
        <title>Genome of the parasitoid wasp Diachasma alloeum, an emerging model for ecological speciation and transitions to asexual reproduction.</title>
        <authorList>
            <person name="Robertson H.M."/>
            <person name="Walden K.K."/>
            <person name="Tvedte E.S."/>
            <person name="Hood G.R."/>
            <person name="Feder J.L."/>
            <person name="Forbes A.A."/>
            <person name="Logsdon J.M."/>
            <person name="Mcelroy K.E."/>
        </authorList>
    </citation>
    <scope>NUCLEOTIDE SEQUENCE [LARGE SCALE GENOMIC DNA]</scope>
    <source>
        <strain evidence="11">Michigan</strain>
    </source>
</reference>
<feature type="transmembrane region" description="Helical" evidence="10">
    <location>
        <begin position="366"/>
        <end position="390"/>
    </location>
</feature>
<accession>A0A4E0RL73</accession>
<dbReference type="EMBL" id="ML158563">
    <property type="protein sequence ID" value="THK32879.1"/>
    <property type="molecule type" value="Genomic_DNA"/>
</dbReference>
<feature type="transmembrane region" description="Helical" evidence="10">
    <location>
        <begin position="138"/>
        <end position="161"/>
    </location>
</feature>
<keyword evidence="12" id="KW-1185">Reference proteome</keyword>
<evidence type="ECO:0000256" key="2">
    <source>
        <dbReference type="ARBA" id="ARBA00022475"/>
    </source>
</evidence>
<evidence type="ECO:0000256" key="7">
    <source>
        <dbReference type="ARBA" id="ARBA00023136"/>
    </source>
</evidence>
<feature type="transmembrane region" description="Helical" evidence="10">
    <location>
        <begin position="199"/>
        <end position="221"/>
    </location>
</feature>
<feature type="transmembrane region" description="Helical" evidence="10">
    <location>
        <begin position="42"/>
        <end position="62"/>
    </location>
</feature>
<dbReference type="GO" id="GO:0004984">
    <property type="term" value="F:olfactory receptor activity"/>
    <property type="evidence" value="ECO:0007669"/>
    <property type="project" value="InterPro"/>
</dbReference>
<dbReference type="InterPro" id="IPR004117">
    <property type="entry name" value="7tm6_olfct_rcpt"/>
</dbReference>
<dbReference type="PANTHER" id="PTHR21137">
    <property type="entry name" value="ODORANT RECEPTOR"/>
    <property type="match status" value="1"/>
</dbReference>
<dbReference type="Pfam" id="PF02949">
    <property type="entry name" value="7tm_6"/>
    <property type="match status" value="1"/>
</dbReference>
<evidence type="ECO:0000256" key="3">
    <source>
        <dbReference type="ARBA" id="ARBA00022606"/>
    </source>
</evidence>
<keyword evidence="4 10" id="KW-0812">Transmembrane</keyword>
<keyword evidence="7 10" id="KW-0472">Membrane</keyword>
<evidence type="ECO:0000256" key="8">
    <source>
        <dbReference type="ARBA" id="ARBA00023170"/>
    </source>
</evidence>
<keyword evidence="6 10" id="KW-1133">Transmembrane helix</keyword>
<evidence type="ECO:0000313" key="11">
    <source>
        <dbReference type="EMBL" id="THK32879.1"/>
    </source>
</evidence>
<comment type="similarity">
    <text evidence="10">Belongs to the insect chemoreceptor superfamily. Heteromeric odorant receptor channel (TC 1.A.69) family.</text>
</comment>
<sequence>MNSAKKIVAEEIKLQEYHGLTRLIKCYLFLCGAWPISHPGILYRALSIYTIISNLLGSITLFRFTFANVSSISQAVRGFSLGSSCISLALKDIQLTYYMKESYEILTTLHNYFKESLLDKNLRYCVLDRVTSVRRLTLIHFFIVTSGACMFAFVPIIRIILQTWHGVQPVKYTLPAPALYPWKIYPGGMVYKITYIYEMYNMLCLATITVGVDCLFAYYIFLITGQFRVLSHQMVNLQSSEDHDEFIRKWVDKFLVLRQCCRKLQKMYGPIILWQITTNAAVICAILFQISQGKGIPVAAYIQILCYSGGKIVQTFIYSSSGTILTEESELGTQSAYFCDWPDAVHHRFRTAILIILTQEPLKVSVANWIIVSNELFVMTLNAAVSYYFLLQTFEEKQS</sequence>
<keyword evidence="5 10" id="KW-0552">Olfaction</keyword>
<dbReference type="OrthoDB" id="7548151at2759"/>
<evidence type="ECO:0000256" key="4">
    <source>
        <dbReference type="ARBA" id="ARBA00022692"/>
    </source>
</evidence>
<keyword evidence="3 10" id="KW-0716">Sensory transduction</keyword>
<evidence type="ECO:0000256" key="5">
    <source>
        <dbReference type="ARBA" id="ARBA00022725"/>
    </source>
</evidence>
<evidence type="ECO:0000256" key="1">
    <source>
        <dbReference type="ARBA" id="ARBA00004651"/>
    </source>
</evidence>
<keyword evidence="2" id="KW-1003">Cell membrane</keyword>
<evidence type="ECO:0000256" key="9">
    <source>
        <dbReference type="ARBA" id="ARBA00023224"/>
    </source>
</evidence>
<evidence type="ECO:0000256" key="6">
    <source>
        <dbReference type="ARBA" id="ARBA00022989"/>
    </source>
</evidence>
<comment type="subcellular location">
    <subcellularLocation>
        <location evidence="1 10">Cell membrane</location>
        <topology evidence="1 10">Multi-pass membrane protein</topology>
    </subcellularLocation>
</comment>
<keyword evidence="8 10" id="KW-0675">Receptor</keyword>
<comment type="caution">
    <text evidence="10">Lacks conserved residue(s) required for the propagation of feature annotation.</text>
</comment>
<feature type="transmembrane region" description="Helical" evidence="10">
    <location>
        <begin position="271"/>
        <end position="290"/>
    </location>
</feature>
<name>A0A4E0RL73_9HYME</name>
<dbReference type="PANTHER" id="PTHR21137:SF35">
    <property type="entry name" value="ODORANT RECEPTOR 19A-RELATED"/>
    <property type="match status" value="1"/>
</dbReference>